<sequence>MPWNEHNYPPSMKHLLSEVRTKAIEIANALLEEGMEEGRAIAIATAQAKKWHEAHFPDPSGREHILHVVPAGEDWAVTAEGREYPLMMAQTKQEAIQYAQQRKASDGADIVIHRQDGTIQSRRTT</sequence>
<evidence type="ECO:0000313" key="2">
    <source>
        <dbReference type="Proteomes" id="UP000266177"/>
    </source>
</evidence>
<reference evidence="1 2" key="1">
    <citation type="submission" date="2018-09" db="EMBL/GenBank/DDBJ databases">
        <title>Paenibacillus SK2017-BO5.</title>
        <authorList>
            <person name="Piskunova J.V."/>
            <person name="Dubiley S.A."/>
            <person name="Severinov K.V."/>
        </authorList>
    </citation>
    <scope>NUCLEOTIDE SEQUENCE [LARGE SCALE GENOMIC DNA]</scope>
    <source>
        <strain evidence="1 2">BO5</strain>
    </source>
</reference>
<dbReference type="Proteomes" id="UP000266177">
    <property type="component" value="Unassembled WGS sequence"/>
</dbReference>
<comment type="caution">
    <text evidence="1">The sequence shown here is derived from an EMBL/GenBank/DDBJ whole genome shotgun (WGS) entry which is preliminary data.</text>
</comment>
<dbReference type="AlphaFoldDB" id="A0A3A3GMV0"/>
<organism evidence="1 2">
    <name type="scientific">Paenibacillus thiaminolyticus</name>
    <name type="common">Bacillus thiaminolyticus</name>
    <dbReference type="NCBI Taxonomy" id="49283"/>
    <lineage>
        <taxon>Bacteria</taxon>
        <taxon>Bacillati</taxon>
        <taxon>Bacillota</taxon>
        <taxon>Bacilli</taxon>
        <taxon>Bacillales</taxon>
        <taxon>Paenibacillaceae</taxon>
        <taxon>Paenibacillus</taxon>
    </lineage>
</organism>
<dbReference type="OrthoDB" id="8858565at2"/>
<accession>A0A3A3GMV0</accession>
<evidence type="ECO:0000313" key="1">
    <source>
        <dbReference type="EMBL" id="RJG26207.1"/>
    </source>
</evidence>
<dbReference type="RefSeq" id="WP_119791313.1">
    <property type="nucleotide sequence ID" value="NZ_QYZD01000002.1"/>
</dbReference>
<dbReference type="EMBL" id="QYZD01000002">
    <property type="protein sequence ID" value="RJG26207.1"/>
    <property type="molecule type" value="Genomic_DNA"/>
</dbReference>
<proteinExistence type="predicted"/>
<dbReference type="InterPro" id="IPR018691">
    <property type="entry name" value="DUF2188"/>
</dbReference>
<protein>
    <submittedName>
        <fullName evidence="1">DUF2188 domain-containing protein</fullName>
    </submittedName>
</protein>
<gene>
    <name evidence="1" type="ORF">DQX05_04785</name>
</gene>
<dbReference type="Pfam" id="PF09954">
    <property type="entry name" value="DUF2188"/>
    <property type="match status" value="1"/>
</dbReference>
<name>A0A3A3GMV0_PANTH</name>